<dbReference type="Proteomes" id="UP000000391">
    <property type="component" value="Chromosome"/>
</dbReference>
<evidence type="ECO:0000313" key="1">
    <source>
        <dbReference type="EMBL" id="ADI73554.1"/>
    </source>
</evidence>
<name>D7E6T0_METEZ</name>
<dbReference type="STRING" id="644295.Metev_0648"/>
<protein>
    <submittedName>
        <fullName evidence="1">Uncharacterized protein</fullName>
    </submittedName>
</protein>
<organism evidence="1 2">
    <name type="scientific">Methanohalobium evestigatum (strain ATCC BAA-1072 / DSM 3721 / NBRC 107634 / OCM 161 / Z-7303)</name>
    <dbReference type="NCBI Taxonomy" id="644295"/>
    <lineage>
        <taxon>Archaea</taxon>
        <taxon>Methanobacteriati</taxon>
        <taxon>Methanobacteriota</taxon>
        <taxon>Stenosarchaea group</taxon>
        <taxon>Methanomicrobia</taxon>
        <taxon>Methanosarcinales</taxon>
        <taxon>Methanosarcinaceae</taxon>
        <taxon>Methanohalobium</taxon>
    </lineage>
</organism>
<accession>D7E6T0</accession>
<evidence type="ECO:0000313" key="2">
    <source>
        <dbReference type="Proteomes" id="UP000000391"/>
    </source>
</evidence>
<dbReference type="KEGG" id="mev:Metev_0648"/>
<dbReference type="HOGENOM" id="CLU_3163103_0_0_2"/>
<gene>
    <name evidence="1" type="ordered locus">Metev_0648</name>
</gene>
<reference evidence="1 2" key="1">
    <citation type="submission" date="2010-06" db="EMBL/GenBank/DDBJ databases">
        <title>Complete sequence chromosome of Methanohalobium evestigatum Z-7303.</title>
        <authorList>
            <consortium name="US DOE Joint Genome Institute"/>
            <person name="Lucas S."/>
            <person name="Copeland A."/>
            <person name="Lapidus A."/>
            <person name="Cheng J.-F."/>
            <person name="Bruce D."/>
            <person name="Goodwin L."/>
            <person name="Pitluck S."/>
            <person name="Saunders E."/>
            <person name="Detter J.C."/>
            <person name="Han C."/>
            <person name="Tapia R."/>
            <person name="Land M."/>
            <person name="Hauser L."/>
            <person name="Kyrpides N."/>
            <person name="Mikhailova N."/>
            <person name="Sieprawska-Lupa M."/>
            <person name="Whitman W.B."/>
            <person name="Anderson I."/>
            <person name="Woyke T."/>
        </authorList>
    </citation>
    <scope>NUCLEOTIDE SEQUENCE [LARGE SCALE GENOMIC DNA]</scope>
    <source>
        <strain evidence="2">ATCC BAA-1072 / DSM 3721 / NBRC 107634 / OCM 161 / Z-7303</strain>
    </source>
</reference>
<sequence length="47" mass="5225">MILDQQVMSDGTIVCNIDGETARIQDDEGDIIEIPAENLKLTLSKMF</sequence>
<keyword evidence="2" id="KW-1185">Reference proteome</keyword>
<dbReference type="EMBL" id="CP002069">
    <property type="protein sequence ID" value="ADI73554.1"/>
    <property type="molecule type" value="Genomic_DNA"/>
</dbReference>
<dbReference type="GeneID" id="43316953"/>
<dbReference type="RefSeq" id="WP_013194122.1">
    <property type="nucleotide sequence ID" value="NC_014253.1"/>
</dbReference>
<dbReference type="AlphaFoldDB" id="D7E6T0"/>
<proteinExistence type="predicted"/>